<dbReference type="Pfam" id="PF05199">
    <property type="entry name" value="GMC_oxred_C"/>
    <property type="match status" value="1"/>
</dbReference>
<evidence type="ECO:0000259" key="7">
    <source>
        <dbReference type="Pfam" id="PF00890"/>
    </source>
</evidence>
<dbReference type="EMBL" id="JAGPYM010000043">
    <property type="protein sequence ID" value="KAH6873950.1"/>
    <property type="molecule type" value="Genomic_DNA"/>
</dbReference>
<keyword evidence="3" id="KW-0274">FAD</keyword>
<comment type="similarity">
    <text evidence="1">Belongs to the GMC oxidoreductase family.</text>
</comment>
<protein>
    <recommendedName>
        <fullName evidence="11">Long-chain-alcohol oxidase</fullName>
    </recommendedName>
</protein>
<evidence type="ECO:0000256" key="3">
    <source>
        <dbReference type="ARBA" id="ARBA00022827"/>
    </source>
</evidence>
<dbReference type="PANTHER" id="PTHR46056">
    <property type="entry name" value="LONG-CHAIN-ALCOHOL OXIDASE"/>
    <property type="match status" value="1"/>
</dbReference>
<feature type="active site" description="Proton acceptor" evidence="5">
    <location>
        <position position="660"/>
    </location>
</feature>
<evidence type="ECO:0000259" key="8">
    <source>
        <dbReference type="Pfam" id="PF05199"/>
    </source>
</evidence>
<evidence type="ECO:0000256" key="1">
    <source>
        <dbReference type="ARBA" id="ARBA00010790"/>
    </source>
</evidence>
<accession>A0A9P8VSM3</accession>
<dbReference type="OrthoDB" id="269227at2759"/>
<dbReference type="Proteomes" id="UP000777438">
    <property type="component" value="Unassembled WGS sequence"/>
</dbReference>
<organism evidence="9 10">
    <name type="scientific">Thelonectria olida</name>
    <dbReference type="NCBI Taxonomy" id="1576542"/>
    <lineage>
        <taxon>Eukaryota</taxon>
        <taxon>Fungi</taxon>
        <taxon>Dikarya</taxon>
        <taxon>Ascomycota</taxon>
        <taxon>Pezizomycotina</taxon>
        <taxon>Sordariomycetes</taxon>
        <taxon>Hypocreomycetidae</taxon>
        <taxon>Hypocreales</taxon>
        <taxon>Nectriaceae</taxon>
        <taxon>Thelonectria</taxon>
    </lineage>
</organism>
<keyword evidence="2" id="KW-0285">Flavoprotein</keyword>
<evidence type="ECO:0008006" key="11">
    <source>
        <dbReference type="Google" id="ProtNLM"/>
    </source>
</evidence>
<reference evidence="9 10" key="1">
    <citation type="journal article" date="2021" name="Nat. Commun.">
        <title>Genetic determinants of endophytism in the Arabidopsis root mycobiome.</title>
        <authorList>
            <person name="Mesny F."/>
            <person name="Miyauchi S."/>
            <person name="Thiergart T."/>
            <person name="Pickel B."/>
            <person name="Atanasova L."/>
            <person name="Karlsson M."/>
            <person name="Huettel B."/>
            <person name="Barry K.W."/>
            <person name="Haridas S."/>
            <person name="Chen C."/>
            <person name="Bauer D."/>
            <person name="Andreopoulos W."/>
            <person name="Pangilinan J."/>
            <person name="LaButti K."/>
            <person name="Riley R."/>
            <person name="Lipzen A."/>
            <person name="Clum A."/>
            <person name="Drula E."/>
            <person name="Henrissat B."/>
            <person name="Kohler A."/>
            <person name="Grigoriev I.V."/>
            <person name="Martin F.M."/>
            <person name="Hacquard S."/>
        </authorList>
    </citation>
    <scope>NUCLEOTIDE SEQUENCE [LARGE SCALE GENOMIC DNA]</scope>
    <source>
        <strain evidence="9 10">MPI-CAGE-CH-0241</strain>
    </source>
</reference>
<feature type="domain" description="FAD-dependent oxidoreductase 2 FAD-binding" evidence="7">
    <location>
        <begin position="216"/>
        <end position="248"/>
    </location>
</feature>
<keyword evidence="4" id="KW-0560">Oxidoreductase</keyword>
<comment type="caution">
    <text evidence="9">The sequence shown here is derived from an EMBL/GenBank/DDBJ whole genome shotgun (WGS) entry which is preliminary data.</text>
</comment>
<dbReference type="InterPro" id="IPR036188">
    <property type="entry name" value="FAD/NAD-bd_sf"/>
</dbReference>
<dbReference type="GO" id="GO:0016020">
    <property type="term" value="C:membrane"/>
    <property type="evidence" value="ECO:0007669"/>
    <property type="project" value="UniProtKB-SubCell"/>
</dbReference>
<evidence type="ECO:0000313" key="9">
    <source>
        <dbReference type="EMBL" id="KAH6873950.1"/>
    </source>
</evidence>
<dbReference type="PANTHER" id="PTHR46056:SF12">
    <property type="entry name" value="LONG-CHAIN-ALCOHOL OXIDASE"/>
    <property type="match status" value="1"/>
</dbReference>
<dbReference type="Gene3D" id="3.50.50.60">
    <property type="entry name" value="FAD/NAD(P)-binding domain"/>
    <property type="match status" value="2"/>
</dbReference>
<evidence type="ECO:0000256" key="5">
    <source>
        <dbReference type="PIRSR" id="PIRSR028937-1"/>
    </source>
</evidence>
<feature type="domain" description="Glucose-methanol-choline oxidoreductase N-terminal" evidence="6">
    <location>
        <begin position="264"/>
        <end position="489"/>
    </location>
</feature>
<evidence type="ECO:0000256" key="4">
    <source>
        <dbReference type="ARBA" id="ARBA00023002"/>
    </source>
</evidence>
<sequence length="728" mass="79468">MSQPSVVPLPAPVAVPSTPDVLSPSQWKILMAICDTIILSVHTSEPSKFIAVPKSHQEGGEGESQALTHTSRDNLAVAYLEEGASTIPEFRELLKRIFLVVLVPSDRKQLLQVLSLLSYTAGSIVLTGRPTIIADQPIEIRQQILQGWASSRFGVLRLFLRQLALVSKQLWVRTSPNLRPLVGFPRVPVYGVTGQGHDYGFVQLPPGDDPEILEADVVIVGSGCGGGVCAKELAEAGLNVLVVDKGYYWPPEYLPMTDVQGPSHLFMNEGQIASDDGSVNVVAGANWGGGGTVNWSASLQPQGFVRRQWAATGLPLFTSTDFQESIDRVCDTMGVSVQHIKHSKPNSLLLDGAHKLGWANSVVPQNTGGSEHSCSHCHFGCRSAEKQGPSVAWLPKAAAAGARFMEGLDVRKIEFETVRGRQVVKGIKGIWKARDENGGVAGDPTTTRNVIVKAKKVIVSCGSLQSPLLLLRSGLTNQHIGRNLYLHPVSMVGAIYDEETRPWDGPILTSVCPEFENLDGHGHGVKLEATNMLPWSWLTWAPWRDGLQFKQLAAKMDRMAGFISVPRDRDTGRVYPDPDDGRCRVQYSPSRFDKEHILEGLIALARISYVTGAREIFTIVPGLEPFVRHEGDGDAEFERWILKMRSYGFPSPETFFVSAHQMGTCRMSSKPRDGVVAQDGHVWGTRGLYVADASVFPTASGVNPFVTVMAIADHLSRSVAANWVKERL</sequence>
<evidence type="ECO:0000256" key="2">
    <source>
        <dbReference type="ARBA" id="ARBA00022630"/>
    </source>
</evidence>
<dbReference type="AlphaFoldDB" id="A0A9P8VSM3"/>
<proteinExistence type="inferred from homology"/>
<dbReference type="InterPro" id="IPR003953">
    <property type="entry name" value="FAD-dep_OxRdtase_2_FAD-bd"/>
</dbReference>
<dbReference type="InterPro" id="IPR000172">
    <property type="entry name" value="GMC_OxRdtase_N"/>
</dbReference>
<dbReference type="InterPro" id="IPR007867">
    <property type="entry name" value="GMC_OxRtase_C"/>
</dbReference>
<dbReference type="SUPFAM" id="SSF51905">
    <property type="entry name" value="FAD/NAD(P)-binding domain"/>
    <property type="match status" value="1"/>
</dbReference>
<evidence type="ECO:0000259" key="6">
    <source>
        <dbReference type="Pfam" id="PF00732"/>
    </source>
</evidence>
<dbReference type="GO" id="GO:0046577">
    <property type="term" value="F:long-chain-alcohol oxidase activity"/>
    <property type="evidence" value="ECO:0007669"/>
    <property type="project" value="UniProtKB-EC"/>
</dbReference>
<evidence type="ECO:0000313" key="10">
    <source>
        <dbReference type="Proteomes" id="UP000777438"/>
    </source>
</evidence>
<name>A0A9P8VSM3_9HYPO</name>
<keyword evidence="10" id="KW-1185">Reference proteome</keyword>
<dbReference type="Pfam" id="PF00890">
    <property type="entry name" value="FAD_binding_2"/>
    <property type="match status" value="1"/>
</dbReference>
<dbReference type="Pfam" id="PF00732">
    <property type="entry name" value="GMC_oxred_N"/>
    <property type="match status" value="1"/>
</dbReference>
<dbReference type="GO" id="GO:0050660">
    <property type="term" value="F:flavin adenine dinucleotide binding"/>
    <property type="evidence" value="ECO:0007669"/>
    <property type="project" value="InterPro"/>
</dbReference>
<gene>
    <name evidence="9" type="ORF">B0T10DRAFT_234238</name>
</gene>
<feature type="domain" description="Glucose-methanol-choline oxidoreductase C-terminal" evidence="8">
    <location>
        <begin position="571"/>
        <end position="712"/>
    </location>
</feature>